<evidence type="ECO:0000313" key="4">
    <source>
        <dbReference type="EMBL" id="TXS90261.1"/>
    </source>
</evidence>
<dbReference type="Gene3D" id="2.60.120.260">
    <property type="entry name" value="Galactose-binding domain-like"/>
    <property type="match status" value="1"/>
</dbReference>
<gene>
    <name evidence="4" type="ORF">FV139_18565</name>
</gene>
<dbReference type="NCBIfam" id="TIGR00976">
    <property type="entry name" value="CocE_NonD"/>
    <property type="match status" value="2"/>
</dbReference>
<proteinExistence type="predicted"/>
<keyword evidence="2" id="KW-0732">Signal</keyword>
<protein>
    <submittedName>
        <fullName evidence="4">CocE/NonD family hydrolase</fullName>
    </submittedName>
</protein>
<name>A0A5C8ZSC6_9GAMM</name>
<dbReference type="SUPFAM" id="SSF53474">
    <property type="entry name" value="alpha/beta-Hydrolases"/>
    <property type="match status" value="1"/>
</dbReference>
<feature type="chain" id="PRO_5023075798" evidence="2">
    <location>
        <begin position="30"/>
        <end position="685"/>
    </location>
</feature>
<evidence type="ECO:0000259" key="3">
    <source>
        <dbReference type="SMART" id="SM00939"/>
    </source>
</evidence>
<organism evidence="4 5">
    <name type="scientific">Parahaliea maris</name>
    <dbReference type="NCBI Taxonomy" id="2716870"/>
    <lineage>
        <taxon>Bacteria</taxon>
        <taxon>Pseudomonadati</taxon>
        <taxon>Pseudomonadota</taxon>
        <taxon>Gammaproteobacteria</taxon>
        <taxon>Cellvibrionales</taxon>
        <taxon>Halieaceae</taxon>
        <taxon>Parahaliea</taxon>
    </lineage>
</organism>
<keyword evidence="1 4" id="KW-0378">Hydrolase</keyword>
<accession>A0A5C8ZSC6</accession>
<dbReference type="Gene3D" id="3.40.50.1820">
    <property type="entry name" value="alpha/beta hydrolase"/>
    <property type="match status" value="2"/>
</dbReference>
<dbReference type="InterPro" id="IPR008979">
    <property type="entry name" value="Galactose-bd-like_sf"/>
</dbReference>
<evidence type="ECO:0000256" key="1">
    <source>
        <dbReference type="ARBA" id="ARBA00022801"/>
    </source>
</evidence>
<feature type="domain" description="Xaa-Pro dipeptidyl-peptidase C-terminal" evidence="3">
    <location>
        <begin position="413"/>
        <end position="673"/>
    </location>
</feature>
<evidence type="ECO:0000313" key="5">
    <source>
        <dbReference type="Proteomes" id="UP000321039"/>
    </source>
</evidence>
<sequence length="685" mass="74514">MMRVAHAVRALLCSSLLVAGGSAVTKAQAAPEDSFYNPLAEHAIPRPLYTSYQRQAFYVPMEDGTRLAATVYTPAQGPDRGRFPAILWYMPGHRESIDLDTGEIVSAFSTAEIAFYTSHGYALVAAEMRGSGASFGQRELDRGPQVGRDGKALIDWIAGQPWSSGAVGMVGRSYQGFSQYATAAERPTALKAIFPEIAGFDDYTSMFYPGGILVEALSASASASIARDDQNHYAPTEKRRRLPSVPVIDEDGDGELVDEIPLDQDGDGAFLDDGPPLYADGQERSDLYYLATREHLANANLTVEKLAAAPYRDSAIDDTPYSYVDIDPADRVARIASSGIAVYHRGGWFDYHARDTVMWHATLAGHTPSHLLMAPTAHGGLLNKTLADYRSGPYFSFFNDSWSSEQGLNREKLRFFDHYLRGIDNGFADNPPVLLYVMGQGWRYEHEWPLARQALTAFYFQADGSLGVSPGQGVSRYRVDFNADSRTDGANRWNYRLASSHSVMQAAAANGQRLSYTGPVLAAATEVTGHPVVHLQLSSSHPEGDVYVYLEDVAPDGRVLLVTEGQLRANYAGLKPVQAMLGPGARVAVRPALPWHGYGADDYQPAPFADGRVVNIVLDLMPTAWVFKAGHRIRLSVTAADHPSFARHPALGGLSADQAPEYRVQLGEGSKLVLPVIPAPNSSQQ</sequence>
<dbReference type="SUPFAM" id="SSF49785">
    <property type="entry name" value="Galactose-binding domain-like"/>
    <property type="match status" value="1"/>
</dbReference>
<evidence type="ECO:0000256" key="2">
    <source>
        <dbReference type="SAM" id="SignalP"/>
    </source>
</evidence>
<dbReference type="Pfam" id="PF08530">
    <property type="entry name" value="PepX_C"/>
    <property type="match status" value="1"/>
</dbReference>
<dbReference type="PANTHER" id="PTHR43056:SF10">
    <property type="entry name" value="COCE_NOND FAMILY, PUTATIVE (AFU_ORTHOLOGUE AFUA_7G00600)-RELATED"/>
    <property type="match status" value="1"/>
</dbReference>
<dbReference type="SMART" id="SM00939">
    <property type="entry name" value="PepX_C"/>
    <property type="match status" value="1"/>
</dbReference>
<dbReference type="InterPro" id="IPR029058">
    <property type="entry name" value="AB_hydrolase_fold"/>
</dbReference>
<dbReference type="Proteomes" id="UP000321039">
    <property type="component" value="Unassembled WGS sequence"/>
</dbReference>
<keyword evidence="5" id="KW-1185">Reference proteome</keyword>
<dbReference type="InterPro" id="IPR005674">
    <property type="entry name" value="CocE/Ser_esterase"/>
</dbReference>
<dbReference type="PANTHER" id="PTHR43056">
    <property type="entry name" value="PEPTIDASE S9 PROLYL OLIGOPEPTIDASE"/>
    <property type="match status" value="1"/>
</dbReference>
<dbReference type="InterPro" id="IPR013736">
    <property type="entry name" value="Xaa-Pro_dipept_C"/>
</dbReference>
<feature type="signal peptide" evidence="2">
    <location>
        <begin position="1"/>
        <end position="29"/>
    </location>
</feature>
<dbReference type="GO" id="GO:0008239">
    <property type="term" value="F:dipeptidyl-peptidase activity"/>
    <property type="evidence" value="ECO:0007669"/>
    <property type="project" value="InterPro"/>
</dbReference>
<dbReference type="InterPro" id="IPR000383">
    <property type="entry name" value="Xaa-Pro-like_dom"/>
</dbReference>
<dbReference type="AlphaFoldDB" id="A0A5C8ZSC6"/>
<dbReference type="InterPro" id="IPR050585">
    <property type="entry name" value="Xaa-Pro_dipeptidyl-ppase/CocE"/>
</dbReference>
<comment type="caution">
    <text evidence="4">The sequence shown here is derived from an EMBL/GenBank/DDBJ whole genome shotgun (WGS) entry which is preliminary data.</text>
</comment>
<reference evidence="4 5" key="1">
    <citation type="submission" date="2019-08" db="EMBL/GenBank/DDBJ databases">
        <title>Parahaliea maris sp. nov., isolated from the surface seawater.</title>
        <authorList>
            <person name="Liu Y."/>
        </authorList>
    </citation>
    <scope>NUCLEOTIDE SEQUENCE [LARGE SCALE GENOMIC DNA]</scope>
    <source>
        <strain evidence="4 5">HSLHS9</strain>
    </source>
</reference>
<dbReference type="EMBL" id="VRZA01000008">
    <property type="protein sequence ID" value="TXS90261.1"/>
    <property type="molecule type" value="Genomic_DNA"/>
</dbReference>
<dbReference type="Pfam" id="PF02129">
    <property type="entry name" value="Peptidase_S15"/>
    <property type="match status" value="1"/>
</dbReference>